<evidence type="ECO:0000313" key="2">
    <source>
        <dbReference type="EMBL" id="KAL2074204.1"/>
    </source>
</evidence>
<name>A0ABR4CWA5_9HELO</name>
<feature type="compositionally biased region" description="Basic residues" evidence="1">
    <location>
        <begin position="1"/>
        <end position="10"/>
    </location>
</feature>
<comment type="caution">
    <text evidence="2">The sequence shown here is derived from an EMBL/GenBank/DDBJ whole genome shotgun (WGS) entry which is preliminary data.</text>
</comment>
<gene>
    <name evidence="2" type="ORF">VTL71DRAFT_7982</name>
</gene>
<dbReference type="Proteomes" id="UP001595075">
    <property type="component" value="Unassembled WGS sequence"/>
</dbReference>
<feature type="compositionally biased region" description="Basic residues" evidence="1">
    <location>
        <begin position="18"/>
        <end position="31"/>
    </location>
</feature>
<reference evidence="2 3" key="1">
    <citation type="journal article" date="2024" name="Commun. Biol.">
        <title>Comparative genomic analysis of thermophilic fungi reveals convergent evolutionary adaptations and gene losses.</title>
        <authorList>
            <person name="Steindorff A.S."/>
            <person name="Aguilar-Pontes M.V."/>
            <person name="Robinson A.J."/>
            <person name="Andreopoulos B."/>
            <person name="LaButti K."/>
            <person name="Kuo A."/>
            <person name="Mondo S."/>
            <person name="Riley R."/>
            <person name="Otillar R."/>
            <person name="Haridas S."/>
            <person name="Lipzen A."/>
            <person name="Grimwood J."/>
            <person name="Schmutz J."/>
            <person name="Clum A."/>
            <person name="Reid I.D."/>
            <person name="Moisan M.C."/>
            <person name="Butler G."/>
            <person name="Nguyen T.T.M."/>
            <person name="Dewar K."/>
            <person name="Conant G."/>
            <person name="Drula E."/>
            <person name="Henrissat B."/>
            <person name="Hansel C."/>
            <person name="Singer S."/>
            <person name="Hutchinson M.I."/>
            <person name="de Vries R.P."/>
            <person name="Natvig D.O."/>
            <person name="Powell A.J."/>
            <person name="Tsang A."/>
            <person name="Grigoriev I.V."/>
        </authorList>
    </citation>
    <scope>NUCLEOTIDE SEQUENCE [LARGE SCALE GENOMIC DNA]</scope>
    <source>
        <strain evidence="2 3">CBS 494.80</strain>
    </source>
</reference>
<protein>
    <submittedName>
        <fullName evidence="2">Uncharacterized protein</fullName>
    </submittedName>
</protein>
<proteinExistence type="predicted"/>
<evidence type="ECO:0000313" key="3">
    <source>
        <dbReference type="Proteomes" id="UP001595075"/>
    </source>
</evidence>
<feature type="compositionally biased region" description="Basic and acidic residues" evidence="1">
    <location>
        <begin position="329"/>
        <end position="339"/>
    </location>
</feature>
<organism evidence="2 3">
    <name type="scientific">Oculimacula yallundae</name>
    <dbReference type="NCBI Taxonomy" id="86028"/>
    <lineage>
        <taxon>Eukaryota</taxon>
        <taxon>Fungi</taxon>
        <taxon>Dikarya</taxon>
        <taxon>Ascomycota</taxon>
        <taxon>Pezizomycotina</taxon>
        <taxon>Leotiomycetes</taxon>
        <taxon>Helotiales</taxon>
        <taxon>Ploettnerulaceae</taxon>
        <taxon>Oculimacula</taxon>
    </lineage>
</organism>
<keyword evidence="3" id="KW-1185">Reference proteome</keyword>
<feature type="region of interest" description="Disordered" evidence="1">
    <location>
        <begin position="306"/>
        <end position="360"/>
    </location>
</feature>
<feature type="compositionally biased region" description="Polar residues" evidence="1">
    <location>
        <begin position="340"/>
        <end position="351"/>
    </location>
</feature>
<feature type="region of interest" description="Disordered" evidence="1">
    <location>
        <begin position="1"/>
        <end position="146"/>
    </location>
</feature>
<accession>A0ABR4CWA5</accession>
<evidence type="ECO:0000256" key="1">
    <source>
        <dbReference type="SAM" id="MobiDB-lite"/>
    </source>
</evidence>
<feature type="compositionally biased region" description="Pro residues" evidence="1">
    <location>
        <begin position="105"/>
        <end position="122"/>
    </location>
</feature>
<feature type="compositionally biased region" description="Polar residues" evidence="1">
    <location>
        <begin position="308"/>
        <end position="326"/>
    </location>
</feature>
<dbReference type="EMBL" id="JAZHXI010000002">
    <property type="protein sequence ID" value="KAL2074204.1"/>
    <property type="molecule type" value="Genomic_DNA"/>
</dbReference>
<sequence>MSSSKRSKRPKHEDERRKVHSGNSHKSHRPRSAYNEDDASLANQNFSTYDAVATSRTEKSDDSGANEQFGTHAMRGRVKVSGESQPKNQERGWSPVPTRPEKPRPPPAPVPPPPPAPAPAPAPESNYTYEEAESQKSGSSQDPFGSRSLEMLEDKMESMSFDSPPSNYTRATDQDKSLEISLHWKKSKMPAWAGLGSQRQSFISQRFVDDNSLTITRNENVQSYDHDSGIIYDCKWRTSINVEFGNRLEKLRFNVVPGNCPLDFQVILGWSAQDVLHIPQATLGRKPGYAAESVFAVQSSWDPAMDSVSGSHTQHSSATYSYSQIQPDYDSKMNDDQSERSSYNGAGNQEFSLGGYDEQDQDRSLVRDTGFGQTNPVVYSHRGH</sequence>